<evidence type="ECO:0000256" key="4">
    <source>
        <dbReference type="ARBA" id="ARBA00022606"/>
    </source>
</evidence>
<name>A0AAV7C2A0_ENGPU</name>
<evidence type="ECO:0000256" key="9">
    <source>
        <dbReference type="ARBA" id="ARBA00023170"/>
    </source>
</evidence>
<protein>
    <recommendedName>
        <fullName evidence="12">Taste receptor type 2</fullName>
    </recommendedName>
</protein>
<keyword evidence="4 12" id="KW-0716">Sensory transduction</keyword>
<keyword evidence="6 13" id="KW-1133">Transmembrane helix</keyword>
<comment type="similarity">
    <text evidence="2 11">Belongs to the G-protein coupled receptor T2R family.</text>
</comment>
<dbReference type="InterPro" id="IPR007960">
    <property type="entry name" value="TAS2R"/>
</dbReference>
<keyword evidence="10 12" id="KW-0807">Transducer</keyword>
<dbReference type="Pfam" id="PF05296">
    <property type="entry name" value="TAS2R"/>
    <property type="match status" value="1"/>
</dbReference>
<dbReference type="AlphaFoldDB" id="A0AAV7C2A0"/>
<feature type="transmembrane region" description="Helical" evidence="13">
    <location>
        <begin position="230"/>
        <end position="250"/>
    </location>
</feature>
<dbReference type="GO" id="GO:0033038">
    <property type="term" value="F:bitter taste receptor activity"/>
    <property type="evidence" value="ECO:0007669"/>
    <property type="project" value="InterPro"/>
</dbReference>
<evidence type="ECO:0000256" key="13">
    <source>
        <dbReference type="SAM" id="Phobius"/>
    </source>
</evidence>
<comment type="caution">
    <text evidence="14">The sequence shown here is derived from an EMBL/GenBank/DDBJ whole genome shotgun (WGS) entry which is preliminary data.</text>
</comment>
<dbReference type="GO" id="GO:0004930">
    <property type="term" value="F:G protein-coupled receptor activity"/>
    <property type="evidence" value="ECO:0007669"/>
    <property type="project" value="UniProtKB-KW"/>
</dbReference>
<evidence type="ECO:0000256" key="12">
    <source>
        <dbReference type="RuleBase" id="RU004424"/>
    </source>
</evidence>
<feature type="transmembrane region" description="Helical" evidence="13">
    <location>
        <begin position="139"/>
        <end position="158"/>
    </location>
</feature>
<dbReference type="Proteomes" id="UP000824782">
    <property type="component" value="Unassembled WGS sequence"/>
</dbReference>
<dbReference type="PANTHER" id="PTHR11394">
    <property type="entry name" value="TASTE RECEPTOR TYPE 2"/>
    <property type="match status" value="1"/>
</dbReference>
<feature type="transmembrane region" description="Helical" evidence="13">
    <location>
        <begin position="12"/>
        <end position="34"/>
    </location>
</feature>
<keyword evidence="9 12" id="KW-0675">Receptor</keyword>
<dbReference type="PANTHER" id="PTHR11394:SF160">
    <property type="entry name" value="TASTE RECEPTOR TYPE 2"/>
    <property type="match status" value="1"/>
</dbReference>
<evidence type="ECO:0000313" key="15">
    <source>
        <dbReference type="Proteomes" id="UP000824782"/>
    </source>
</evidence>
<accession>A0AAV7C2A0</accession>
<keyword evidence="15" id="KW-1185">Reference proteome</keyword>
<evidence type="ECO:0000256" key="6">
    <source>
        <dbReference type="ARBA" id="ARBA00022989"/>
    </source>
</evidence>
<evidence type="ECO:0000256" key="5">
    <source>
        <dbReference type="ARBA" id="ARBA00022692"/>
    </source>
</evidence>
<evidence type="ECO:0000256" key="1">
    <source>
        <dbReference type="ARBA" id="ARBA00004141"/>
    </source>
</evidence>
<evidence type="ECO:0000256" key="7">
    <source>
        <dbReference type="ARBA" id="ARBA00023040"/>
    </source>
</evidence>
<keyword evidence="8 12" id="KW-0472">Membrane</keyword>
<organism evidence="14 15">
    <name type="scientific">Engystomops pustulosus</name>
    <name type="common">Tungara frog</name>
    <name type="synonym">Physalaemus pustulosus</name>
    <dbReference type="NCBI Taxonomy" id="76066"/>
    <lineage>
        <taxon>Eukaryota</taxon>
        <taxon>Metazoa</taxon>
        <taxon>Chordata</taxon>
        <taxon>Craniata</taxon>
        <taxon>Vertebrata</taxon>
        <taxon>Euteleostomi</taxon>
        <taxon>Amphibia</taxon>
        <taxon>Batrachia</taxon>
        <taxon>Anura</taxon>
        <taxon>Neobatrachia</taxon>
        <taxon>Hyloidea</taxon>
        <taxon>Leptodactylidae</taxon>
        <taxon>Leiuperinae</taxon>
        <taxon>Engystomops</taxon>
    </lineage>
</organism>
<evidence type="ECO:0000256" key="2">
    <source>
        <dbReference type="ARBA" id="ARBA00007376"/>
    </source>
</evidence>
<evidence type="ECO:0000256" key="10">
    <source>
        <dbReference type="ARBA" id="ARBA00023224"/>
    </source>
</evidence>
<dbReference type="SUPFAM" id="SSF81321">
    <property type="entry name" value="Family A G protein-coupled receptor-like"/>
    <property type="match status" value="1"/>
</dbReference>
<feature type="transmembrane region" description="Helical" evidence="13">
    <location>
        <begin position="256"/>
        <end position="286"/>
    </location>
</feature>
<dbReference type="GO" id="GO:0016020">
    <property type="term" value="C:membrane"/>
    <property type="evidence" value="ECO:0007669"/>
    <property type="project" value="UniProtKB-SubCell"/>
</dbReference>
<feature type="transmembrane region" description="Helical" evidence="13">
    <location>
        <begin position="186"/>
        <end position="209"/>
    </location>
</feature>
<sequence>MADTTEGDTDVLYLGLLVLALTALIAGLVIHSFIIGVNVSDWWRGRSVTPVDHIVTSLGVSRLCSQSAFTIGIFLENIFLQNVYSRLCYFFIDTVSIFFSYVNVWSTSLLSIVLCLKISNLHTRLFLYLRRMILHRTGYFYIVLLLISAFSSLMPLVMDVIEEIKIKPLNETMNNFFKSCNFTSSFYNYLVGGIIPHFFYFISSVFLFVSLYHHTTRMKMSSNLSINLETYYSVMRFVSCTFVYNTVYFGVDFVCLFYYCVYCVNLPGISIVLEFLPVLHSSYMICRTAKLRNRMSKVLQNQFLGVPHTGTQSI</sequence>
<reference evidence="14" key="1">
    <citation type="thesis" date="2020" institute="ProQuest LLC" country="789 East Eisenhower Parkway, Ann Arbor, MI, USA">
        <title>Comparative Genomics and Chromosome Evolution.</title>
        <authorList>
            <person name="Mudd A.B."/>
        </authorList>
    </citation>
    <scope>NUCLEOTIDE SEQUENCE</scope>
    <source>
        <strain evidence="14">237g6f4</strain>
        <tissue evidence="14">Blood</tissue>
    </source>
</reference>
<evidence type="ECO:0000313" key="14">
    <source>
        <dbReference type="EMBL" id="KAG8578826.1"/>
    </source>
</evidence>
<evidence type="ECO:0000256" key="3">
    <source>
        <dbReference type="ARBA" id="ARBA00022480"/>
    </source>
</evidence>
<evidence type="ECO:0000256" key="8">
    <source>
        <dbReference type="ARBA" id="ARBA00023136"/>
    </source>
</evidence>
<keyword evidence="5 12" id="KW-0812">Transmembrane</keyword>
<dbReference type="EMBL" id="WNYA01000004">
    <property type="protein sequence ID" value="KAG8578826.1"/>
    <property type="molecule type" value="Genomic_DNA"/>
</dbReference>
<gene>
    <name evidence="14" type="ORF">GDO81_010634</name>
</gene>
<evidence type="ECO:0000256" key="11">
    <source>
        <dbReference type="RuleBase" id="RU004423"/>
    </source>
</evidence>
<comment type="subcellular location">
    <subcellularLocation>
        <location evidence="1 12">Membrane</location>
        <topology evidence="1 12">Multi-pass membrane protein</topology>
    </subcellularLocation>
</comment>
<proteinExistence type="inferred from homology"/>
<keyword evidence="7 12" id="KW-0297">G-protein coupled receptor</keyword>
<keyword evidence="3 12" id="KW-0919">Taste</keyword>